<evidence type="ECO:0000313" key="2">
    <source>
        <dbReference type="Proteomes" id="UP000235916"/>
    </source>
</evidence>
<dbReference type="Proteomes" id="UP000235916">
    <property type="component" value="Unassembled WGS sequence"/>
</dbReference>
<organism evidence="1 2">
    <name type="scientific">Kinneretia aquatilis</name>
    <dbReference type="NCBI Taxonomy" id="2070761"/>
    <lineage>
        <taxon>Bacteria</taxon>
        <taxon>Pseudomonadati</taxon>
        <taxon>Pseudomonadota</taxon>
        <taxon>Betaproteobacteria</taxon>
        <taxon>Burkholderiales</taxon>
        <taxon>Sphaerotilaceae</taxon>
        <taxon>Roseateles</taxon>
    </lineage>
</organism>
<dbReference type="EMBL" id="POSP01000003">
    <property type="protein sequence ID" value="PND39438.1"/>
    <property type="molecule type" value="Genomic_DNA"/>
</dbReference>
<sequence>MPLLAAAQPAAKLPPRNLWVEMRWVESRMDGASLAGVREGAVVVGTGGSVSPTPGVSLSTSSHSQSGQQTQRVLVLNGRQAQFQLNEKVPVQWVDVSVQMDGAAAAGGGVPGMADARVRAVPRSGFVEQTRGFTVAVFWPGGQQPARLDIKVQTPSGEPGPNGVPAGQTQLDSSVQLRLGEWLTVARTGAAVQAQERGVLSTRAAESQTQRELQLRVDLAP</sequence>
<comment type="caution">
    <text evidence="1">The sequence shown here is derived from an EMBL/GenBank/DDBJ whole genome shotgun (WGS) entry which is preliminary data.</text>
</comment>
<keyword evidence="2" id="KW-1185">Reference proteome</keyword>
<proteinExistence type="predicted"/>
<accession>A0A2N8L136</accession>
<dbReference type="AlphaFoldDB" id="A0A2N8L136"/>
<gene>
    <name evidence="1" type="ORF">C1O66_19140</name>
</gene>
<name>A0A2N8L136_9BURK</name>
<reference evidence="1 2" key="1">
    <citation type="submission" date="2018-01" db="EMBL/GenBank/DDBJ databases">
        <title>Draft genome sequence of Paucibacter aquatile CR182 isolated from freshwater of the Nakdong River.</title>
        <authorList>
            <person name="Choi A."/>
            <person name="Chung E.J."/>
        </authorList>
    </citation>
    <scope>NUCLEOTIDE SEQUENCE [LARGE SCALE GENOMIC DNA]</scope>
    <source>
        <strain evidence="1 2">CR182</strain>
    </source>
</reference>
<evidence type="ECO:0000313" key="1">
    <source>
        <dbReference type="EMBL" id="PND39438.1"/>
    </source>
</evidence>
<protein>
    <submittedName>
        <fullName evidence="1">Uncharacterized protein</fullName>
    </submittedName>
</protein>